<evidence type="ECO:0000256" key="7">
    <source>
        <dbReference type="ARBA" id="ARBA00023157"/>
    </source>
</evidence>
<evidence type="ECO:0000256" key="2">
    <source>
        <dbReference type="ARBA" id="ARBA00022692"/>
    </source>
</evidence>
<reference evidence="12" key="1">
    <citation type="journal article" date="2017" name="Nat. Commun.">
        <title>The North American bullfrog draft genome provides insight into hormonal regulation of long noncoding RNA.</title>
        <authorList>
            <person name="Hammond S.A."/>
            <person name="Warren R.L."/>
            <person name="Vandervalk B.P."/>
            <person name="Kucuk E."/>
            <person name="Khan H."/>
            <person name="Gibb E.A."/>
            <person name="Pandoh P."/>
            <person name="Kirk H."/>
            <person name="Zhao Y."/>
            <person name="Jones M."/>
            <person name="Mungall A.J."/>
            <person name="Coope R."/>
            <person name="Pleasance S."/>
            <person name="Moore R.A."/>
            <person name="Holt R.A."/>
            <person name="Round J.M."/>
            <person name="Ohora S."/>
            <person name="Walle B.V."/>
            <person name="Veldhoen N."/>
            <person name="Helbing C.C."/>
            <person name="Birol I."/>
        </authorList>
    </citation>
    <scope>NUCLEOTIDE SEQUENCE [LARGE SCALE GENOMIC DNA]</scope>
</reference>
<feature type="disulfide bond" evidence="9">
    <location>
        <begin position="72"/>
        <end position="82"/>
    </location>
</feature>
<feature type="disulfide bond" evidence="9">
    <location>
        <begin position="287"/>
        <end position="297"/>
    </location>
</feature>
<dbReference type="InterPro" id="IPR036772">
    <property type="entry name" value="SRCR-like_dom_sf"/>
</dbReference>
<name>A0A2G9R721_AQUCT</name>
<dbReference type="FunFam" id="3.10.250.10:FF:000016">
    <property type="entry name" value="Scavenger receptor cysteine-rich protein type 12"/>
    <property type="match status" value="2"/>
</dbReference>
<dbReference type="FunFam" id="3.10.250.10:FF:000009">
    <property type="entry name" value="WC1"/>
    <property type="match status" value="1"/>
</dbReference>
<dbReference type="GO" id="GO:0016020">
    <property type="term" value="C:membrane"/>
    <property type="evidence" value="ECO:0007669"/>
    <property type="project" value="UniProtKB-SubCell"/>
</dbReference>
<evidence type="ECO:0000256" key="9">
    <source>
        <dbReference type="PROSITE-ProRule" id="PRU00196"/>
    </source>
</evidence>
<evidence type="ECO:0000313" key="12">
    <source>
        <dbReference type="Proteomes" id="UP000228934"/>
    </source>
</evidence>
<keyword evidence="5" id="KW-1133">Transmembrane helix</keyword>
<feature type="non-terminal residue" evidence="11">
    <location>
        <position position="1"/>
    </location>
</feature>
<dbReference type="InterPro" id="IPR001190">
    <property type="entry name" value="SRCR"/>
</dbReference>
<comment type="subcellular location">
    <subcellularLocation>
        <location evidence="1">Membrane</location>
        <topology evidence="1">Single-pass membrane protein</topology>
    </subcellularLocation>
</comment>
<keyword evidence="3" id="KW-0732">Signal</keyword>
<evidence type="ECO:0000256" key="5">
    <source>
        <dbReference type="ARBA" id="ARBA00022989"/>
    </source>
</evidence>
<feature type="domain" description="SRCR" evidence="10">
    <location>
        <begin position="324"/>
        <end position="430"/>
    </location>
</feature>
<comment type="caution">
    <text evidence="9">Lacks conserved residue(s) required for the propagation of feature annotation.</text>
</comment>
<evidence type="ECO:0000256" key="1">
    <source>
        <dbReference type="ARBA" id="ARBA00004167"/>
    </source>
</evidence>
<keyword evidence="8" id="KW-0325">Glycoprotein</keyword>
<dbReference type="PROSITE" id="PS00420">
    <property type="entry name" value="SRCR_1"/>
    <property type="match status" value="1"/>
</dbReference>
<feature type="domain" description="SRCR" evidence="10">
    <location>
        <begin position="111"/>
        <end position="208"/>
    </location>
</feature>
<dbReference type="FunFam" id="3.10.250.10:FF:000002">
    <property type="entry name" value="Scavenger receptor cysteine-rich type 1 protein M130"/>
    <property type="match status" value="1"/>
</dbReference>
<sequence length="518" mass="55660">LSEVHLVGGNGPCQGRVELFYNQTWGTLSDKHWDRQAADVICRQLKCGPSVEALKGDTFGAGVGHVLEKVDCTGDESDISQCLLGAWTGRDDVGSEHSAGVTCLSSGVSGVRLVDGSGRCSGTVEVSVDNVWRRLSLWNFDLKEGAVICREMSCGPLVKVQEVFSTSGTQAVERSRCFGSESKFSECRIGLWKADTQLPDVHAAVVCSETAISKVSVAGESGKCSGKVKIFFNELWSTVCAKEWSAAEEAVLCKQQGCGPALELVEVKKVELSRSPTPHTNFLSVHCSGSETHFSQCSTVMSRGYKCYSGEALVSCSPAGVSEVRLVGGPHSCSGRVEVWYKKRWGTVCDQDWDLSDAEVVCRQVGCGPAVQAPGGAHFGPGNGDIWLEKVFCNGMETELKGEGLAEREAGECRLSGSLQHCPVSSTHCSILYITADYQATENEISQILQTQTDVRTRPPTDDLNVFLSSPASPISASYRSPCAPSSSAQHSPEQQIFSSMMGNYQAICSLSKGWRML</sequence>
<feature type="disulfide bond" evidence="9">
    <location>
        <begin position="177"/>
        <end position="187"/>
    </location>
</feature>
<organism evidence="11 12">
    <name type="scientific">Aquarana catesbeiana</name>
    <name type="common">American bullfrog</name>
    <name type="synonym">Rana catesbeiana</name>
    <dbReference type="NCBI Taxonomy" id="8400"/>
    <lineage>
        <taxon>Eukaryota</taxon>
        <taxon>Metazoa</taxon>
        <taxon>Chordata</taxon>
        <taxon>Craniata</taxon>
        <taxon>Vertebrata</taxon>
        <taxon>Euteleostomi</taxon>
        <taxon>Amphibia</taxon>
        <taxon>Batrachia</taxon>
        <taxon>Anura</taxon>
        <taxon>Neobatrachia</taxon>
        <taxon>Ranoidea</taxon>
        <taxon>Ranidae</taxon>
        <taxon>Aquarana</taxon>
    </lineage>
</organism>
<evidence type="ECO:0000256" key="8">
    <source>
        <dbReference type="ARBA" id="ARBA00023180"/>
    </source>
</evidence>
<feature type="domain" description="SRCR" evidence="10">
    <location>
        <begin position="4"/>
        <end position="104"/>
    </location>
</feature>
<dbReference type="Proteomes" id="UP000228934">
    <property type="component" value="Unassembled WGS sequence"/>
</dbReference>
<feature type="disulfide bond" evidence="9">
    <location>
        <begin position="42"/>
        <end position="103"/>
    </location>
</feature>
<evidence type="ECO:0000256" key="4">
    <source>
        <dbReference type="ARBA" id="ARBA00022737"/>
    </source>
</evidence>
<keyword evidence="4" id="KW-0677">Repeat</keyword>
<keyword evidence="12" id="KW-1185">Reference proteome</keyword>
<dbReference type="PANTHER" id="PTHR19331">
    <property type="entry name" value="SCAVENGER RECEPTOR DOMAIN-CONTAINING"/>
    <property type="match status" value="1"/>
</dbReference>
<evidence type="ECO:0000313" key="11">
    <source>
        <dbReference type="EMBL" id="PIO23649.1"/>
    </source>
</evidence>
<feature type="disulfide bond" evidence="9">
    <location>
        <begin position="349"/>
        <end position="413"/>
    </location>
</feature>
<accession>A0A2G9R721</accession>
<dbReference type="Gene3D" id="3.10.250.10">
    <property type="entry name" value="SRCR-like domain"/>
    <property type="match status" value="4"/>
</dbReference>
<dbReference type="SUPFAM" id="SSF56487">
    <property type="entry name" value="SRCR-like"/>
    <property type="match status" value="4"/>
</dbReference>
<feature type="domain" description="SRCR" evidence="10">
    <location>
        <begin position="215"/>
        <end position="317"/>
    </location>
</feature>
<keyword evidence="2" id="KW-0812">Transmembrane</keyword>
<keyword evidence="6" id="KW-0472">Membrane</keyword>
<dbReference type="PROSITE" id="PS50287">
    <property type="entry name" value="SRCR_2"/>
    <property type="match status" value="4"/>
</dbReference>
<dbReference type="PANTHER" id="PTHR19331:SF465">
    <property type="entry name" value="EGG PEPTIDE SPERACT RECEPTOR"/>
    <property type="match status" value="1"/>
</dbReference>
<dbReference type="OrthoDB" id="536948at2759"/>
<protein>
    <recommendedName>
        <fullName evidence="10">SRCR domain-containing protein</fullName>
    </recommendedName>
</protein>
<gene>
    <name evidence="11" type="ORF">AB205_0046680</name>
</gene>
<dbReference type="AlphaFoldDB" id="A0A2G9R721"/>
<evidence type="ECO:0000256" key="6">
    <source>
        <dbReference type="ARBA" id="ARBA00023136"/>
    </source>
</evidence>
<dbReference type="SMART" id="SM00202">
    <property type="entry name" value="SR"/>
    <property type="match status" value="4"/>
</dbReference>
<dbReference type="PRINTS" id="PR00258">
    <property type="entry name" value="SPERACTRCPTR"/>
</dbReference>
<keyword evidence="7 9" id="KW-1015">Disulfide bond</keyword>
<proteinExistence type="predicted"/>
<dbReference type="Pfam" id="PF00530">
    <property type="entry name" value="SRCR"/>
    <property type="match status" value="4"/>
</dbReference>
<evidence type="ECO:0000259" key="10">
    <source>
        <dbReference type="PROSITE" id="PS50287"/>
    </source>
</evidence>
<evidence type="ECO:0000256" key="3">
    <source>
        <dbReference type="ARBA" id="ARBA00022729"/>
    </source>
</evidence>
<dbReference type="EMBL" id="KV963539">
    <property type="protein sequence ID" value="PIO23649.1"/>
    <property type="molecule type" value="Genomic_DNA"/>
</dbReference>